<proteinExistence type="predicted"/>
<name>J4DPM8_THEOR</name>
<gene>
    <name evidence="1" type="ORF">TOT_030000240</name>
</gene>
<keyword evidence="2" id="KW-1185">Reference proteome</keyword>
<dbReference type="EMBL" id="AP011948">
    <property type="protein sequence ID" value="BAM40979.1"/>
    <property type="molecule type" value="Genomic_DNA"/>
</dbReference>
<dbReference type="GeneID" id="20715433"/>
<dbReference type="VEuPathDB" id="PiroplasmaDB:TOT_030000240"/>
<reference evidence="1 2" key="1">
    <citation type="journal article" date="2012" name="MBio">
        <title>Comparative genome analysis of three eukaryotic parasites with differing abilities to transform leukocytes reveals key mediators of Theileria-induced leukocyte transformation.</title>
        <authorList>
            <person name="Hayashida K."/>
            <person name="Hara Y."/>
            <person name="Abe T."/>
            <person name="Yamasaki C."/>
            <person name="Toyoda A."/>
            <person name="Kosuge T."/>
            <person name="Suzuki Y."/>
            <person name="Sato Y."/>
            <person name="Kawashima S."/>
            <person name="Katayama T."/>
            <person name="Wakaguri H."/>
            <person name="Inoue N."/>
            <person name="Homma K."/>
            <person name="Tada-Umezaki M."/>
            <person name="Yagi Y."/>
            <person name="Fujii Y."/>
            <person name="Habara T."/>
            <person name="Kanehisa M."/>
            <person name="Watanabe H."/>
            <person name="Ito K."/>
            <person name="Gojobori T."/>
            <person name="Sugawara H."/>
            <person name="Imanishi T."/>
            <person name="Weir W."/>
            <person name="Gardner M."/>
            <person name="Pain A."/>
            <person name="Shiels B."/>
            <person name="Hattori M."/>
            <person name="Nene V."/>
            <person name="Sugimoto C."/>
        </authorList>
    </citation>
    <scope>NUCLEOTIDE SEQUENCE [LARGE SCALE GENOMIC DNA]</scope>
    <source>
        <strain evidence="1 2">Shintoku</strain>
    </source>
</reference>
<dbReference type="RefSeq" id="XP_009691280.1">
    <property type="nucleotide sequence ID" value="XM_009692985.1"/>
</dbReference>
<sequence length="46" mass="5262">MRVCVWRRIEQACLRCARVCRGPRCKSELAAGVARCNAPGWQQSRE</sequence>
<dbReference type="AlphaFoldDB" id="J4DPM8"/>
<organism evidence="1 2">
    <name type="scientific">Theileria orientalis strain Shintoku</name>
    <dbReference type="NCBI Taxonomy" id="869250"/>
    <lineage>
        <taxon>Eukaryota</taxon>
        <taxon>Sar</taxon>
        <taxon>Alveolata</taxon>
        <taxon>Apicomplexa</taxon>
        <taxon>Aconoidasida</taxon>
        <taxon>Piroplasmida</taxon>
        <taxon>Theileriidae</taxon>
        <taxon>Theileria</taxon>
    </lineage>
</organism>
<dbReference type="KEGG" id="tot:TOT_030000240"/>
<evidence type="ECO:0000313" key="1">
    <source>
        <dbReference type="EMBL" id="BAM40979.1"/>
    </source>
</evidence>
<accession>J4DPM8</accession>
<protein>
    <submittedName>
        <fullName evidence="1">Uncharacterized protein</fullName>
    </submittedName>
</protein>
<evidence type="ECO:0000313" key="2">
    <source>
        <dbReference type="Proteomes" id="UP000003786"/>
    </source>
</evidence>
<dbReference type="Proteomes" id="UP000003786">
    <property type="component" value="Chromosome 3"/>
</dbReference>